<reference evidence="2" key="1">
    <citation type="submission" date="2021-02" db="EMBL/GenBank/DDBJ databases">
        <title>Comparative genomics reveals that relaxation of natural selection precedes convergent phenotypic evolution of cavefish.</title>
        <authorList>
            <person name="Peng Z."/>
        </authorList>
    </citation>
    <scope>NUCLEOTIDE SEQUENCE</scope>
    <source>
        <tissue evidence="2">Muscle</tissue>
    </source>
</reference>
<dbReference type="AlphaFoldDB" id="A0A9W8C6M2"/>
<gene>
    <name evidence="2" type="ORF">IRJ41_006242</name>
</gene>
<protein>
    <submittedName>
        <fullName evidence="2">Uncharacterized protein</fullName>
    </submittedName>
</protein>
<evidence type="ECO:0000313" key="3">
    <source>
        <dbReference type="Proteomes" id="UP001059041"/>
    </source>
</evidence>
<evidence type="ECO:0000256" key="1">
    <source>
        <dbReference type="SAM" id="MobiDB-lite"/>
    </source>
</evidence>
<name>A0A9W8C6M2_TRIRA</name>
<organism evidence="2 3">
    <name type="scientific">Triplophysa rosa</name>
    <name type="common">Cave loach</name>
    <dbReference type="NCBI Taxonomy" id="992332"/>
    <lineage>
        <taxon>Eukaryota</taxon>
        <taxon>Metazoa</taxon>
        <taxon>Chordata</taxon>
        <taxon>Craniata</taxon>
        <taxon>Vertebrata</taxon>
        <taxon>Euteleostomi</taxon>
        <taxon>Actinopterygii</taxon>
        <taxon>Neopterygii</taxon>
        <taxon>Teleostei</taxon>
        <taxon>Ostariophysi</taxon>
        <taxon>Cypriniformes</taxon>
        <taxon>Nemacheilidae</taxon>
        <taxon>Triplophysa</taxon>
    </lineage>
</organism>
<dbReference type="Proteomes" id="UP001059041">
    <property type="component" value="Linkage Group LG6"/>
</dbReference>
<proteinExistence type="predicted"/>
<comment type="caution">
    <text evidence="2">The sequence shown here is derived from an EMBL/GenBank/DDBJ whole genome shotgun (WGS) entry which is preliminary data.</text>
</comment>
<keyword evidence="3" id="KW-1185">Reference proteome</keyword>
<accession>A0A9W8C6M2</accession>
<evidence type="ECO:0000313" key="2">
    <source>
        <dbReference type="EMBL" id="KAI7808498.1"/>
    </source>
</evidence>
<feature type="region of interest" description="Disordered" evidence="1">
    <location>
        <begin position="1"/>
        <end position="27"/>
    </location>
</feature>
<dbReference type="EMBL" id="JAFHDT010000006">
    <property type="protein sequence ID" value="KAI7808498.1"/>
    <property type="molecule type" value="Genomic_DNA"/>
</dbReference>
<sequence>MAAGGDEAVQPYMFEPESDTEGEASEQAVQVRIGQDVSTWWTFDGRGVDVSSQWNLASA</sequence>